<keyword evidence="3" id="KW-0732">Signal</keyword>
<reference evidence="13" key="1">
    <citation type="submission" date="2016-11" db="UniProtKB">
        <authorList>
            <consortium name="WormBaseParasite"/>
        </authorList>
    </citation>
    <scope>IDENTIFICATION</scope>
</reference>
<dbReference type="Proteomes" id="UP000095282">
    <property type="component" value="Unplaced"/>
</dbReference>
<evidence type="ECO:0000256" key="5">
    <source>
        <dbReference type="ARBA" id="ARBA00022963"/>
    </source>
</evidence>
<feature type="active site" description="Nucleophile" evidence="10">
    <location>
        <position position="190"/>
    </location>
</feature>
<dbReference type="SUPFAM" id="SSF53474">
    <property type="entry name" value="alpha/beta-Hydrolases"/>
    <property type="match status" value="1"/>
</dbReference>
<dbReference type="AlphaFoldDB" id="A0A1I7TQN4"/>
<organism evidence="12 13">
    <name type="scientific">Caenorhabditis tropicalis</name>
    <dbReference type="NCBI Taxonomy" id="1561998"/>
    <lineage>
        <taxon>Eukaryota</taxon>
        <taxon>Metazoa</taxon>
        <taxon>Ecdysozoa</taxon>
        <taxon>Nematoda</taxon>
        <taxon>Chromadorea</taxon>
        <taxon>Rhabditida</taxon>
        <taxon>Rhabditina</taxon>
        <taxon>Rhabditomorpha</taxon>
        <taxon>Rhabditoidea</taxon>
        <taxon>Rhabditidae</taxon>
        <taxon>Peloderinae</taxon>
        <taxon>Caenorhabditis</taxon>
    </lineage>
</organism>
<dbReference type="STRING" id="1561998.A0A1I7TQN4"/>
<evidence type="ECO:0000256" key="7">
    <source>
        <dbReference type="ARBA" id="ARBA00023180"/>
    </source>
</evidence>
<name>A0A1I7TQN4_9PELO</name>
<dbReference type="FunFam" id="3.40.50.1820:FF:000021">
    <property type="entry name" value="Lipase"/>
    <property type="match status" value="1"/>
</dbReference>
<keyword evidence="5 9" id="KW-0442">Lipid degradation</keyword>
<evidence type="ECO:0000313" key="13">
    <source>
        <dbReference type="WBParaSite" id="Csp11.Scaffold629.g10806.t1"/>
    </source>
</evidence>
<evidence type="ECO:0000313" key="12">
    <source>
        <dbReference type="Proteomes" id="UP000095282"/>
    </source>
</evidence>
<evidence type="ECO:0000259" key="11">
    <source>
        <dbReference type="Pfam" id="PF04083"/>
    </source>
</evidence>
<dbReference type="eggNOG" id="KOG2624">
    <property type="taxonomic scope" value="Eukaryota"/>
</dbReference>
<dbReference type="Gene3D" id="3.40.50.1820">
    <property type="entry name" value="alpha/beta hydrolase"/>
    <property type="match status" value="1"/>
</dbReference>
<accession>A0A1I7TQN4</accession>
<protein>
    <recommendedName>
        <fullName evidence="9">Lipase</fullName>
    </recommendedName>
</protein>
<dbReference type="InterPro" id="IPR006693">
    <property type="entry name" value="AB_hydrolase_lipase"/>
</dbReference>
<keyword evidence="8" id="KW-0458">Lysosome</keyword>
<dbReference type="InterPro" id="IPR029058">
    <property type="entry name" value="AB_hydrolase_fold"/>
</dbReference>
<keyword evidence="7" id="KW-0325">Glycoprotein</keyword>
<keyword evidence="4 9" id="KW-0378">Hydrolase</keyword>
<dbReference type="GO" id="GO:0016788">
    <property type="term" value="F:hydrolase activity, acting on ester bonds"/>
    <property type="evidence" value="ECO:0007669"/>
    <property type="project" value="InterPro"/>
</dbReference>
<evidence type="ECO:0000256" key="9">
    <source>
        <dbReference type="PIRNR" id="PIRNR000862"/>
    </source>
</evidence>
<evidence type="ECO:0000256" key="4">
    <source>
        <dbReference type="ARBA" id="ARBA00022801"/>
    </source>
</evidence>
<dbReference type="PANTHER" id="PTHR11005">
    <property type="entry name" value="LYSOSOMAL ACID LIPASE-RELATED"/>
    <property type="match status" value="1"/>
</dbReference>
<evidence type="ECO:0000256" key="6">
    <source>
        <dbReference type="ARBA" id="ARBA00023098"/>
    </source>
</evidence>
<comment type="subcellular location">
    <subcellularLocation>
        <location evidence="1">Lysosome lumen</location>
    </subcellularLocation>
</comment>
<evidence type="ECO:0000256" key="2">
    <source>
        <dbReference type="ARBA" id="ARBA00010701"/>
    </source>
</evidence>
<feature type="domain" description="Partial AB-hydrolase lipase" evidence="11">
    <location>
        <begin position="52"/>
        <end position="115"/>
    </location>
</feature>
<feature type="active site" description="Charge relay system" evidence="10">
    <location>
        <position position="397"/>
    </location>
</feature>
<sequence>MVDNVFDNRALIIQIDSGSIGMRSWSTVLLAVLVTSATVCGHDADPEMKMTTPQIIMRWGYPAMIYDVTTEDGYILELHRIPYGKTNVTWPNGKKPVVFMQHGLECASDNWVVNLPSESAAFLFADAGYDVWLGNFRGNTYSMKHKNLKPSHSAFWEWSWDEMQEYDLPAMIEKALEVTGQDSLYYMGHSQGTLTMFSRLSNDKVGWGNKIKKFFALAPVGSVKHIKGALKFFADYFSLEFDGWFDVFGSGEFLPNNWIMKLVSESVCAGLKVEADVCDDVMFLIAGPESNQVNATRVPIYVAHTPAGTSTQNIVHWIQMVRHGGTPYYDYGEKGNKKHYGQGNVPSYDFTNVDRPVYLYWGDSDWLADPTDVTDFLLTHLNPATIVQNNKLIDYNHLDFIWGLRAPKDIYEPIIEIIRNDVINGS</sequence>
<dbReference type="InterPro" id="IPR025483">
    <property type="entry name" value="Lipase_euk"/>
</dbReference>
<keyword evidence="6" id="KW-0443">Lipid metabolism</keyword>
<dbReference type="WBParaSite" id="Csp11.Scaffold629.g10806.t1">
    <property type="protein sequence ID" value="Csp11.Scaffold629.g10806.t1"/>
    <property type="gene ID" value="Csp11.Scaffold629.g10806"/>
</dbReference>
<proteinExistence type="inferred from homology"/>
<keyword evidence="12" id="KW-1185">Reference proteome</keyword>
<feature type="active site" description="Charge relay system" evidence="10">
    <location>
        <position position="365"/>
    </location>
</feature>
<dbReference type="GO" id="GO:0043202">
    <property type="term" value="C:lysosomal lumen"/>
    <property type="evidence" value="ECO:0007669"/>
    <property type="project" value="UniProtKB-SubCell"/>
</dbReference>
<evidence type="ECO:0000256" key="10">
    <source>
        <dbReference type="PIRSR" id="PIRSR000862-1"/>
    </source>
</evidence>
<dbReference type="Pfam" id="PF04083">
    <property type="entry name" value="Abhydro_lipase"/>
    <property type="match status" value="1"/>
</dbReference>
<dbReference type="GO" id="GO:0016042">
    <property type="term" value="P:lipid catabolic process"/>
    <property type="evidence" value="ECO:0007669"/>
    <property type="project" value="UniProtKB-KW"/>
</dbReference>
<evidence type="ECO:0000256" key="8">
    <source>
        <dbReference type="ARBA" id="ARBA00023228"/>
    </source>
</evidence>
<comment type="similarity">
    <text evidence="2 9">Belongs to the AB hydrolase superfamily. Lipase family.</text>
</comment>
<evidence type="ECO:0000256" key="1">
    <source>
        <dbReference type="ARBA" id="ARBA00004227"/>
    </source>
</evidence>
<evidence type="ECO:0000256" key="3">
    <source>
        <dbReference type="ARBA" id="ARBA00022729"/>
    </source>
</evidence>
<dbReference type="PIRSF" id="PIRSF000862">
    <property type="entry name" value="Steryl_ester_lip"/>
    <property type="match status" value="1"/>
</dbReference>